<sequence length="113" mass="12249">MVACIKRSTLTLSSSKITLAVLSPKSTLACFTPSRFSNALRTVMGHMPQSIVGTIKLTLRVSANAAVGMMPSAEASSTKDITVVAVLFLLINTRDFIFFSRFNQDYAINQTSQ</sequence>
<gene>
    <name evidence="1" type="ORF">SHEWBE_1724</name>
</gene>
<organism evidence="1 2">
    <name type="scientific">Shewanella benthica</name>
    <dbReference type="NCBI Taxonomy" id="43661"/>
    <lineage>
        <taxon>Bacteria</taxon>
        <taxon>Pseudomonadati</taxon>
        <taxon>Pseudomonadota</taxon>
        <taxon>Gammaproteobacteria</taxon>
        <taxon>Alteromonadales</taxon>
        <taxon>Shewanellaceae</taxon>
        <taxon>Shewanella</taxon>
    </lineage>
</organism>
<reference evidence="2" key="1">
    <citation type="submission" date="2018-06" db="EMBL/GenBank/DDBJ databases">
        <authorList>
            <person name="Cea G.-C."/>
            <person name="William W."/>
        </authorList>
    </citation>
    <scope>NUCLEOTIDE SEQUENCE [LARGE SCALE GENOMIC DNA]</scope>
    <source>
        <strain evidence="2">DB21MT-2</strain>
    </source>
</reference>
<accession>A0A330M3S0</accession>
<evidence type="ECO:0000313" key="1">
    <source>
        <dbReference type="EMBL" id="SQH75690.1"/>
    </source>
</evidence>
<evidence type="ECO:0000313" key="2">
    <source>
        <dbReference type="Proteomes" id="UP000250123"/>
    </source>
</evidence>
<dbReference type="AlphaFoldDB" id="A0A330M3S0"/>
<proteinExistence type="predicted"/>
<dbReference type="EMBL" id="LS483452">
    <property type="protein sequence ID" value="SQH75690.1"/>
    <property type="molecule type" value="Genomic_DNA"/>
</dbReference>
<dbReference type="Proteomes" id="UP000250123">
    <property type="component" value="Chromosome SHEWBE"/>
</dbReference>
<name>A0A330M3S0_9GAMM</name>
<dbReference type="KEGG" id="sbk:SHEWBE_1724"/>
<protein>
    <submittedName>
        <fullName evidence="1">Uncharacterized protein</fullName>
    </submittedName>
</protein>